<evidence type="ECO:0000313" key="6">
    <source>
        <dbReference type="Proteomes" id="UP000217805"/>
    </source>
</evidence>
<evidence type="ECO:0000256" key="2">
    <source>
        <dbReference type="ARBA" id="ARBA00022980"/>
    </source>
</evidence>
<keyword evidence="2 4" id="KW-0689">Ribosomal protein</keyword>
<keyword evidence="3 4" id="KW-0687">Ribonucleoprotein</keyword>
<dbReference type="InterPro" id="IPR005823">
    <property type="entry name" value="Ribosomal_uL13_bac-type"/>
</dbReference>
<proteinExistence type="inferred from homology"/>
<dbReference type="NCBIfam" id="TIGR01066">
    <property type="entry name" value="rplM_bact"/>
    <property type="match status" value="1"/>
</dbReference>
<dbReference type="PIRSF" id="PIRSF002181">
    <property type="entry name" value="Ribosomal_L13"/>
    <property type="match status" value="1"/>
</dbReference>
<comment type="function">
    <text evidence="4">This protein is one of the early assembly proteins of the 50S ribosomal subunit, although it is not seen to bind rRNA by itself. It is important during the early stages of 50S assembly.</text>
</comment>
<dbReference type="GO" id="GO:0005840">
    <property type="term" value="C:ribosome"/>
    <property type="evidence" value="ECO:0007669"/>
    <property type="project" value="UniProtKB-KW"/>
</dbReference>
<dbReference type="SUPFAM" id="SSF52161">
    <property type="entry name" value="Ribosomal protein L13"/>
    <property type="match status" value="1"/>
</dbReference>
<evidence type="ECO:0000256" key="3">
    <source>
        <dbReference type="ARBA" id="ARBA00023274"/>
    </source>
</evidence>
<dbReference type="InterPro" id="IPR036899">
    <property type="entry name" value="Ribosomal_uL13_sf"/>
</dbReference>
<evidence type="ECO:0000256" key="4">
    <source>
        <dbReference type="HAMAP-Rule" id="MF_01366"/>
    </source>
</evidence>
<dbReference type="InterPro" id="IPR005822">
    <property type="entry name" value="Ribosomal_uL13"/>
</dbReference>
<sequence length="150" mass="17277">MNFLSFKTTSAKKSSFVKSWIIIDAENQILGRLSTEISRIIMGKHKPFFSPNINCGDHVIVINSNKIKLTGKKWNNKKYIHYTGYPGGQKVISIQNLLNKDSRFIIYKSVKGMLPKNRLGRLIFKNLHVYPTSEHKHKAQKPILLKLKNL</sequence>
<dbReference type="Proteomes" id="UP000217805">
    <property type="component" value="Chromosome"/>
</dbReference>
<evidence type="ECO:0000313" key="5">
    <source>
        <dbReference type="EMBL" id="BAR92145.1"/>
    </source>
</evidence>
<gene>
    <name evidence="4 5" type="primary">rplM</name>
    <name evidence="5" type="ORF">BPAY_413</name>
</gene>
<comment type="similarity">
    <text evidence="1 4">Belongs to the universal ribosomal protein uL13 family.</text>
</comment>
<comment type="subunit">
    <text evidence="4">Part of the 50S ribosomal subunit.</text>
</comment>
<evidence type="ECO:0000256" key="1">
    <source>
        <dbReference type="ARBA" id="ARBA00006227"/>
    </source>
</evidence>
<dbReference type="RefSeq" id="WP_096378295.1">
    <property type="nucleotide sequence ID" value="NZ_AP014609.1"/>
</dbReference>
<organism evidence="5 6">
    <name type="scientific">Blattabacterium cuenoti BPAY</name>
    <dbReference type="NCBI Taxonomy" id="1457031"/>
    <lineage>
        <taxon>Bacteria</taxon>
        <taxon>Pseudomonadati</taxon>
        <taxon>Bacteroidota</taxon>
        <taxon>Flavobacteriia</taxon>
        <taxon>Flavobacteriales</taxon>
        <taxon>Blattabacteriaceae</taxon>
        <taxon>Blattabacterium</taxon>
    </lineage>
</organism>
<accession>A0ABN5V4Q0</accession>
<dbReference type="HAMAP" id="MF_01366">
    <property type="entry name" value="Ribosomal_uL13"/>
    <property type="match status" value="1"/>
</dbReference>
<reference evidence="5 6" key="1">
    <citation type="journal article" date="2015" name="Microbes Environ.">
        <title>An Efficient Strategy Developed for Next-Generation Sequencing of Endosymbiont Genomes Performed Using Crude DNA Isolated from Host Tissues: A Case Study of Blattabacterium cuenoti Inhabiting the Fat Bodies of Cockroaches.</title>
        <authorList>
            <person name="Kinjo Y."/>
            <person name="Saitoh S."/>
            <person name="Tokuda G."/>
        </authorList>
    </citation>
    <scope>NUCLEOTIDE SEQUENCE [LARGE SCALE GENOMIC DNA]</scope>
    <source>
        <strain evidence="5 6">BPAY</strain>
    </source>
</reference>
<dbReference type="CDD" id="cd00392">
    <property type="entry name" value="Ribosomal_L13"/>
    <property type="match status" value="1"/>
</dbReference>
<protein>
    <recommendedName>
        <fullName evidence="4">Large ribosomal subunit protein uL13</fullName>
    </recommendedName>
</protein>
<dbReference type="Pfam" id="PF00572">
    <property type="entry name" value="Ribosomal_L13"/>
    <property type="match status" value="1"/>
</dbReference>
<dbReference type="Gene3D" id="3.90.1180.10">
    <property type="entry name" value="Ribosomal protein L13"/>
    <property type="match status" value="1"/>
</dbReference>
<dbReference type="EMBL" id="AP014609">
    <property type="protein sequence ID" value="BAR92145.1"/>
    <property type="molecule type" value="Genomic_DNA"/>
</dbReference>
<dbReference type="PANTHER" id="PTHR11545:SF2">
    <property type="entry name" value="LARGE RIBOSOMAL SUBUNIT PROTEIN UL13M"/>
    <property type="match status" value="1"/>
</dbReference>
<keyword evidence="6" id="KW-1185">Reference proteome</keyword>
<dbReference type="PANTHER" id="PTHR11545">
    <property type="entry name" value="RIBOSOMAL PROTEIN L13"/>
    <property type="match status" value="1"/>
</dbReference>
<name>A0ABN5V4Q0_9FLAO</name>